<evidence type="ECO:0000259" key="8">
    <source>
        <dbReference type="Pfam" id="PF02803"/>
    </source>
</evidence>
<accession>A0A2U1Q1L8</accession>
<proteinExistence type="inferred from homology"/>
<evidence type="ECO:0000256" key="1">
    <source>
        <dbReference type="ARBA" id="ARBA00010982"/>
    </source>
</evidence>
<comment type="similarity">
    <text evidence="1 6">Belongs to the thiolase-like superfamily. Thiolase family.</text>
</comment>
<evidence type="ECO:0000313" key="9">
    <source>
        <dbReference type="EMBL" id="PWA91919.1"/>
    </source>
</evidence>
<organism evidence="9 10">
    <name type="scientific">Artemisia annua</name>
    <name type="common">Sweet wormwood</name>
    <dbReference type="NCBI Taxonomy" id="35608"/>
    <lineage>
        <taxon>Eukaryota</taxon>
        <taxon>Viridiplantae</taxon>
        <taxon>Streptophyta</taxon>
        <taxon>Embryophyta</taxon>
        <taxon>Tracheophyta</taxon>
        <taxon>Spermatophyta</taxon>
        <taxon>Magnoliopsida</taxon>
        <taxon>eudicotyledons</taxon>
        <taxon>Gunneridae</taxon>
        <taxon>Pentapetalae</taxon>
        <taxon>asterids</taxon>
        <taxon>campanulids</taxon>
        <taxon>Asterales</taxon>
        <taxon>Asteraceae</taxon>
        <taxon>Asteroideae</taxon>
        <taxon>Anthemideae</taxon>
        <taxon>Artemisiinae</taxon>
        <taxon>Artemisia</taxon>
    </lineage>
</organism>
<dbReference type="OrthoDB" id="5404651at2759"/>
<dbReference type="PROSITE" id="PS00099">
    <property type="entry name" value="THIOLASE_3"/>
    <property type="match status" value="1"/>
</dbReference>
<evidence type="ECO:0000256" key="6">
    <source>
        <dbReference type="RuleBase" id="RU003557"/>
    </source>
</evidence>
<keyword evidence="10" id="KW-1185">Reference proteome</keyword>
<evidence type="ECO:0000256" key="4">
    <source>
        <dbReference type="ARBA" id="ARBA00052235"/>
    </source>
</evidence>
<dbReference type="SUPFAM" id="SSF53901">
    <property type="entry name" value="Thiolase-like"/>
    <property type="match status" value="2"/>
</dbReference>
<dbReference type="GO" id="GO:0003985">
    <property type="term" value="F:acetyl-CoA C-acetyltransferase activity"/>
    <property type="evidence" value="ECO:0007669"/>
    <property type="project" value="UniProtKB-EC"/>
</dbReference>
<evidence type="ECO:0000256" key="5">
    <source>
        <dbReference type="PIRSR" id="PIRSR000429-1"/>
    </source>
</evidence>
<dbReference type="STRING" id="35608.A0A2U1Q1L8"/>
<comment type="caution">
    <text evidence="9">The sequence shown here is derived from an EMBL/GenBank/DDBJ whole genome shotgun (WGS) entry which is preliminary data.</text>
</comment>
<comment type="catalytic activity">
    <reaction evidence="4">
        <text>2 acetyl-CoA = acetoacetyl-CoA + CoA</text>
        <dbReference type="Rhea" id="RHEA:21036"/>
        <dbReference type="ChEBI" id="CHEBI:57286"/>
        <dbReference type="ChEBI" id="CHEBI:57287"/>
        <dbReference type="ChEBI" id="CHEBI:57288"/>
        <dbReference type="EC" id="2.3.1.9"/>
    </reaction>
    <physiologicalReaction direction="left-to-right" evidence="4">
        <dbReference type="Rhea" id="RHEA:21037"/>
    </physiologicalReaction>
</comment>
<feature type="active site" description="Proton acceptor" evidence="5">
    <location>
        <position position="357"/>
    </location>
</feature>
<dbReference type="GO" id="GO:0006635">
    <property type="term" value="P:fatty acid beta-oxidation"/>
    <property type="evidence" value="ECO:0007669"/>
    <property type="project" value="TreeGrafter"/>
</dbReference>
<dbReference type="InterPro" id="IPR002155">
    <property type="entry name" value="Thiolase"/>
</dbReference>
<dbReference type="Pfam" id="PF00108">
    <property type="entry name" value="Thiolase_N"/>
    <property type="match status" value="1"/>
</dbReference>
<dbReference type="PANTHER" id="PTHR18919">
    <property type="entry name" value="ACETYL-COA C-ACYLTRANSFERASE"/>
    <property type="match status" value="1"/>
</dbReference>
<dbReference type="InterPro" id="IPR020613">
    <property type="entry name" value="Thiolase_CS"/>
</dbReference>
<dbReference type="InterPro" id="IPR016039">
    <property type="entry name" value="Thiolase-like"/>
</dbReference>
<dbReference type="InterPro" id="IPR020610">
    <property type="entry name" value="Thiolase_AS"/>
</dbReference>
<gene>
    <name evidence="9" type="ORF">CTI12_AA085730</name>
</gene>
<dbReference type="Gene3D" id="3.40.47.10">
    <property type="match status" value="1"/>
</dbReference>
<dbReference type="PROSITE" id="PS00737">
    <property type="entry name" value="THIOLASE_2"/>
    <property type="match status" value="1"/>
</dbReference>
<feature type="active site" description="Acyl-thioester intermediate" evidence="5">
    <location>
        <position position="95"/>
    </location>
</feature>
<sequence length="411" mass="42420">MADSQINPRDVCIVGVARTPIGDFLGSLCSLSATSLGSFAIQSALERANIPPSLVQEVFFGNVLSANLGQAPARQAALAAGIPNSVVCTTINKVCSSGLKATMLAALSIQAGANDIVVAGGMESMSNVPKYLPNSRKGSRLGHDSLVDGMIKDGLWDVYNDFGMGVCGELCADTYGITRHQQDDYAVRSFNRGIAAQNSGAFNWEIAPVKVSAGKGKAPAIVDKDEALTKFDATKLRKLRPSFKVQGGTVTAGNASSISDGAAALVLVSGEKALELGLKVIARIRGFADAAQAPELFTTAPALAIPKAISNAGLKASQIDYYEINEAFSVVALTNQKLLGIRDEQLNAHGGAVSLGHPLGCSGARILVTLLGVLRQNNGRLGVAGICNGGGGASALVLELMPSSRVGQSRL</sequence>
<protein>
    <submittedName>
        <fullName evidence="9">Thiolase</fullName>
    </submittedName>
</protein>
<dbReference type="GO" id="GO:0005739">
    <property type="term" value="C:mitochondrion"/>
    <property type="evidence" value="ECO:0007669"/>
    <property type="project" value="TreeGrafter"/>
</dbReference>
<dbReference type="AlphaFoldDB" id="A0A2U1Q1L8"/>
<dbReference type="InterPro" id="IPR020617">
    <property type="entry name" value="Thiolase_C"/>
</dbReference>
<feature type="domain" description="Thiolase C-terminal" evidence="8">
    <location>
        <begin position="278"/>
        <end position="399"/>
    </location>
</feature>
<keyword evidence="3 6" id="KW-0012">Acyltransferase</keyword>
<evidence type="ECO:0000256" key="3">
    <source>
        <dbReference type="ARBA" id="ARBA00023315"/>
    </source>
</evidence>
<feature type="domain" description="Thiolase N-terminal" evidence="7">
    <location>
        <begin position="11"/>
        <end position="270"/>
    </location>
</feature>
<dbReference type="FunFam" id="3.40.47.10:FF:000007">
    <property type="entry name" value="acetyl-CoA acetyltransferase, mitochondrial"/>
    <property type="match status" value="1"/>
</dbReference>
<reference evidence="9 10" key="1">
    <citation type="journal article" date="2018" name="Mol. Plant">
        <title>The genome of Artemisia annua provides insight into the evolution of Asteraceae family and artemisinin biosynthesis.</title>
        <authorList>
            <person name="Shen Q."/>
            <person name="Zhang L."/>
            <person name="Liao Z."/>
            <person name="Wang S."/>
            <person name="Yan T."/>
            <person name="Shi P."/>
            <person name="Liu M."/>
            <person name="Fu X."/>
            <person name="Pan Q."/>
            <person name="Wang Y."/>
            <person name="Lv Z."/>
            <person name="Lu X."/>
            <person name="Zhang F."/>
            <person name="Jiang W."/>
            <person name="Ma Y."/>
            <person name="Chen M."/>
            <person name="Hao X."/>
            <person name="Li L."/>
            <person name="Tang Y."/>
            <person name="Lv G."/>
            <person name="Zhou Y."/>
            <person name="Sun X."/>
            <person name="Brodelius P.E."/>
            <person name="Rose J.K.C."/>
            <person name="Tang K."/>
        </authorList>
    </citation>
    <scope>NUCLEOTIDE SEQUENCE [LARGE SCALE GENOMIC DNA]</scope>
    <source>
        <strain evidence="10">cv. Huhao1</strain>
        <tissue evidence="9">Leaf</tissue>
    </source>
</reference>
<evidence type="ECO:0000313" key="10">
    <source>
        <dbReference type="Proteomes" id="UP000245207"/>
    </source>
</evidence>
<feature type="active site" description="Proton acceptor" evidence="5">
    <location>
        <position position="387"/>
    </location>
</feature>
<dbReference type="EMBL" id="PKPP01000508">
    <property type="protein sequence ID" value="PWA91919.1"/>
    <property type="molecule type" value="Genomic_DNA"/>
</dbReference>
<evidence type="ECO:0000256" key="2">
    <source>
        <dbReference type="ARBA" id="ARBA00022679"/>
    </source>
</evidence>
<name>A0A2U1Q1L8_ARTAN</name>
<dbReference type="PIRSF" id="PIRSF000429">
    <property type="entry name" value="Ac-CoA_Ac_transf"/>
    <property type="match status" value="1"/>
</dbReference>
<dbReference type="Pfam" id="PF02803">
    <property type="entry name" value="Thiolase_C"/>
    <property type="match status" value="1"/>
</dbReference>
<dbReference type="PANTHER" id="PTHR18919:SF171">
    <property type="entry name" value="ACETYL-COA ACETYLTRANSFERASE, CYTOSOLIC 1-LIKE ISOFORM X1"/>
    <property type="match status" value="1"/>
</dbReference>
<dbReference type="InterPro" id="IPR020616">
    <property type="entry name" value="Thiolase_N"/>
</dbReference>
<dbReference type="CDD" id="cd00751">
    <property type="entry name" value="thiolase"/>
    <property type="match status" value="1"/>
</dbReference>
<dbReference type="Proteomes" id="UP000245207">
    <property type="component" value="Unassembled WGS sequence"/>
</dbReference>
<keyword evidence="2 6" id="KW-0808">Transferase</keyword>
<evidence type="ECO:0000259" key="7">
    <source>
        <dbReference type="Pfam" id="PF00108"/>
    </source>
</evidence>
<dbReference type="NCBIfam" id="TIGR01930">
    <property type="entry name" value="AcCoA-C-Actrans"/>
    <property type="match status" value="1"/>
</dbReference>